<accession>A0A8H7BH54</accession>
<evidence type="ECO:0000313" key="8">
    <source>
        <dbReference type="Proteomes" id="UP000605846"/>
    </source>
</evidence>
<feature type="region of interest" description="Disordered" evidence="4">
    <location>
        <begin position="1"/>
        <end position="41"/>
    </location>
</feature>
<dbReference type="PROSITE" id="PS50110">
    <property type="entry name" value="RESPONSE_REGULATORY"/>
    <property type="match status" value="1"/>
</dbReference>
<dbReference type="InterPro" id="IPR011006">
    <property type="entry name" value="CheY-like_superfamily"/>
</dbReference>
<dbReference type="AlphaFoldDB" id="A0A8H7BH54"/>
<keyword evidence="8" id="KW-1185">Reference proteome</keyword>
<dbReference type="InterPro" id="IPR050956">
    <property type="entry name" value="2C_system_His_kinase"/>
</dbReference>
<evidence type="ECO:0000256" key="3">
    <source>
        <dbReference type="PROSITE-ProRule" id="PRU00169"/>
    </source>
</evidence>
<keyword evidence="1 3" id="KW-0597">Phosphoprotein</keyword>
<dbReference type="EMBL" id="JABAYA010000154">
    <property type="protein sequence ID" value="KAF7723372.1"/>
    <property type="molecule type" value="Genomic_DNA"/>
</dbReference>
<feature type="compositionally biased region" description="Polar residues" evidence="4">
    <location>
        <begin position="9"/>
        <end position="22"/>
    </location>
</feature>
<feature type="compositionally biased region" description="Low complexity" evidence="4">
    <location>
        <begin position="516"/>
        <end position="528"/>
    </location>
</feature>
<keyword evidence="5" id="KW-0812">Transmembrane</keyword>
<feature type="transmembrane region" description="Helical" evidence="5">
    <location>
        <begin position="99"/>
        <end position="121"/>
    </location>
</feature>
<dbReference type="InterPro" id="IPR001789">
    <property type="entry name" value="Sig_transdc_resp-reg_receiver"/>
</dbReference>
<sequence length="1147" mass="125244">MSESDRNSHLASNGATFSNDPAQTDPPTPSTKPHVNLNVTPGTTRPCLSTLRSAWSLQSTELVRKRNDLILLRPYSPGNDDPIVRVLHGVTNVSTTICLITSLVSCIQIHTIAIAFLVFWAAMVATRSRPNTLGPPIAFALAAIIFAQPTSHTYTQYILASLSIVGATMLGVADLAYRAHNEQKRKIEQHWQEQQQNVDKSLFKLLSVVSQEIQDTSLLIRTTLEQFSPSTILSNTHELLSACSIPVPIASISAVSTIIRQMCYISSHLQLLMNSEQNESTVREEFDTGELVQNVGDALAGIAAKLDVHLVIYHFDNVLHHTNVIGDEKSLKHALMNLLRDILEGCTPGACIELGLNVTTVGDTAYMLTIDIVHTASPAIPPGLTASLLPHVDATSRLLHYVGGTLLVDDIGKNQTKFEITLKVDKGPENTNQRLLIFEKPSEILEKRFEATKFTDEPTISELTNFISKLKGVKMALYAPERSVFAEHLTRCLASWNTDISHVPASCDEDGLDDASSGSSFPNSSPSSDVHAASPSPRLNTSSPQAYSPAIEEDHIRAIPPAFILIDDDVAVLEHKLRQFGMQRMASTQNLQQNQRHRRSKSSGLAHHRTLAVIFFASPANYKNVRDSIQWFSAVPAAPHIVSIPRVVIVPKPAGPRRFLTALHIGWNDAIVEPHFLPLATSPLNHMPPPLTSSTVGSSLQAGTPSTPNAIRPETQRASPSELLGRRTGGLLTSPAGLVMDSAFENGNYFSRASSPMMTTTATVKRRERSQSGTFQQQGRRALTDLAMSRPQSPGLSSEYVPTTLSSPVIHAPYDPVSPSGSPLKIAVVPSSSETSPNPSMQNSAVIETDDLFNRPVAVIADTVPSDVNTLEAALQPEPIPIPVPLPTPIRAKFKISQRRKKDKKQASEMKSPPIKVLIVEDNSINQVILSTWMKRHDIKYEVATDGKEAVDKWEGGGFHLVLMDIQLPVMNGIEATKKIRAIEKEQQIGVLPTSSSSTTVAHETTTSETTQSVVSSFRSPVIIVALTASSLEADRQAALAAGCNDFLTKPVSLEWLEKKIVEWGCMQALIDIEGWRIWKQETKSKSEDKAPAKQSKQQEIHAKKQDEEEKRVIAEVSPAHKGIVLPGAAGHTGKRRTSSMDMPHWS</sequence>
<feature type="region of interest" description="Disordered" evidence="4">
    <location>
        <begin position="1084"/>
        <end position="1147"/>
    </location>
</feature>
<evidence type="ECO:0000256" key="5">
    <source>
        <dbReference type="SAM" id="Phobius"/>
    </source>
</evidence>
<feature type="transmembrane region" description="Helical" evidence="5">
    <location>
        <begin position="133"/>
        <end position="151"/>
    </location>
</feature>
<evidence type="ECO:0000256" key="1">
    <source>
        <dbReference type="ARBA" id="ARBA00022553"/>
    </source>
</evidence>
<evidence type="ECO:0000259" key="6">
    <source>
        <dbReference type="PROSITE" id="PS50110"/>
    </source>
</evidence>
<feature type="compositionally biased region" description="Polar residues" evidence="4">
    <location>
        <begin position="31"/>
        <end position="41"/>
    </location>
</feature>
<evidence type="ECO:0000256" key="4">
    <source>
        <dbReference type="SAM" id="MobiDB-lite"/>
    </source>
</evidence>
<dbReference type="FunFam" id="3.40.50.2300:FF:000146">
    <property type="entry name" value="Putative two-component response regulator SSK1p"/>
    <property type="match status" value="1"/>
</dbReference>
<evidence type="ECO:0000313" key="7">
    <source>
        <dbReference type="EMBL" id="KAF7723372.1"/>
    </source>
</evidence>
<dbReference type="Proteomes" id="UP000605846">
    <property type="component" value="Unassembled WGS sequence"/>
</dbReference>
<organism evidence="7 8">
    <name type="scientific">Apophysomyces ossiformis</name>
    <dbReference type="NCBI Taxonomy" id="679940"/>
    <lineage>
        <taxon>Eukaryota</taxon>
        <taxon>Fungi</taxon>
        <taxon>Fungi incertae sedis</taxon>
        <taxon>Mucoromycota</taxon>
        <taxon>Mucoromycotina</taxon>
        <taxon>Mucoromycetes</taxon>
        <taxon>Mucorales</taxon>
        <taxon>Mucorineae</taxon>
        <taxon>Mucoraceae</taxon>
        <taxon>Apophysomyces</taxon>
    </lineage>
</organism>
<reference evidence="7" key="1">
    <citation type="submission" date="2020-01" db="EMBL/GenBank/DDBJ databases">
        <title>Genome Sequencing of Three Apophysomyces-Like Fungal Strains Confirms a Novel Fungal Genus in the Mucoromycota with divergent Burkholderia-like Endosymbiotic Bacteria.</title>
        <authorList>
            <person name="Stajich J.E."/>
            <person name="Macias A.M."/>
            <person name="Carter-House D."/>
            <person name="Lovett B."/>
            <person name="Kasson L.R."/>
            <person name="Berry K."/>
            <person name="Grigoriev I."/>
            <person name="Chang Y."/>
            <person name="Spatafora J."/>
            <person name="Kasson M.T."/>
        </authorList>
    </citation>
    <scope>NUCLEOTIDE SEQUENCE</scope>
    <source>
        <strain evidence="7">NRRL A-21654</strain>
    </source>
</reference>
<evidence type="ECO:0000256" key="2">
    <source>
        <dbReference type="ARBA" id="ARBA00023012"/>
    </source>
</evidence>
<feature type="domain" description="Response regulatory" evidence="6">
    <location>
        <begin position="916"/>
        <end position="1065"/>
    </location>
</feature>
<feature type="compositionally biased region" description="Polar residues" evidence="4">
    <location>
        <begin position="692"/>
        <end position="709"/>
    </location>
</feature>
<dbReference type="CDD" id="cd17546">
    <property type="entry name" value="REC_hyHK_CKI1_RcsC-like"/>
    <property type="match status" value="1"/>
</dbReference>
<keyword evidence="2" id="KW-0902">Two-component regulatory system</keyword>
<dbReference type="OrthoDB" id="21225at2759"/>
<feature type="modified residue" description="4-aspartylphosphate" evidence="3">
    <location>
        <position position="965"/>
    </location>
</feature>
<dbReference type="SUPFAM" id="SSF52172">
    <property type="entry name" value="CheY-like"/>
    <property type="match status" value="1"/>
</dbReference>
<keyword evidence="5" id="KW-1133">Transmembrane helix</keyword>
<proteinExistence type="predicted"/>
<dbReference type="Gene3D" id="3.40.50.2300">
    <property type="match status" value="1"/>
</dbReference>
<feature type="region of interest" description="Disordered" evidence="4">
    <location>
        <begin position="509"/>
        <end position="547"/>
    </location>
</feature>
<dbReference type="SMART" id="SM00448">
    <property type="entry name" value="REC"/>
    <property type="match status" value="1"/>
</dbReference>
<keyword evidence="5" id="KW-0472">Membrane</keyword>
<protein>
    <submittedName>
        <fullName evidence="7">Ssk1 response regulator receiver</fullName>
    </submittedName>
</protein>
<dbReference type="PANTHER" id="PTHR43719:SF28">
    <property type="entry name" value="PEROXIDE STRESS-ACTIVATED HISTIDINE KINASE MAK1-RELATED"/>
    <property type="match status" value="1"/>
</dbReference>
<comment type="caution">
    <text evidence="7">The sequence shown here is derived from an EMBL/GenBank/DDBJ whole genome shotgun (WGS) entry which is preliminary data.</text>
</comment>
<feature type="compositionally biased region" description="Polar residues" evidence="4">
    <location>
        <begin position="537"/>
        <end position="546"/>
    </location>
</feature>
<name>A0A8H7BH54_9FUNG</name>
<feature type="region of interest" description="Disordered" evidence="4">
    <location>
        <begin position="688"/>
        <end position="717"/>
    </location>
</feature>
<feature type="compositionally biased region" description="Basic and acidic residues" evidence="4">
    <location>
        <begin position="1084"/>
        <end position="1114"/>
    </location>
</feature>
<dbReference type="Pfam" id="PF00072">
    <property type="entry name" value="Response_reg"/>
    <property type="match status" value="1"/>
</dbReference>
<dbReference type="PANTHER" id="PTHR43719">
    <property type="entry name" value="TWO-COMPONENT HISTIDINE KINASE"/>
    <property type="match status" value="1"/>
</dbReference>
<gene>
    <name evidence="7" type="primary">SSK1_2</name>
    <name evidence="7" type="ORF">EC973_002071</name>
</gene>
<feature type="transmembrane region" description="Helical" evidence="5">
    <location>
        <begin position="157"/>
        <end position="177"/>
    </location>
</feature>
<dbReference type="GO" id="GO:0000156">
    <property type="term" value="F:phosphorelay response regulator activity"/>
    <property type="evidence" value="ECO:0007669"/>
    <property type="project" value="UniProtKB-ARBA"/>
</dbReference>